<name>A0ABW4SXL2_9ACTN</name>
<dbReference type="Proteomes" id="UP001597368">
    <property type="component" value="Unassembled WGS sequence"/>
</dbReference>
<reference evidence="2" key="1">
    <citation type="journal article" date="2019" name="Int. J. Syst. Evol. Microbiol.">
        <title>The Global Catalogue of Microorganisms (GCM) 10K type strain sequencing project: providing services to taxonomists for standard genome sequencing and annotation.</title>
        <authorList>
            <consortium name="The Broad Institute Genomics Platform"/>
            <consortium name="The Broad Institute Genome Sequencing Center for Infectious Disease"/>
            <person name="Wu L."/>
            <person name="Ma J."/>
        </authorList>
    </citation>
    <scope>NUCLEOTIDE SEQUENCE [LARGE SCALE GENOMIC DNA]</scope>
    <source>
        <strain evidence="2">ICMP 6774ER</strain>
    </source>
</reference>
<evidence type="ECO:0000313" key="1">
    <source>
        <dbReference type="EMBL" id="MFD1933694.1"/>
    </source>
</evidence>
<protein>
    <submittedName>
        <fullName evidence="1">Uncharacterized protein</fullName>
    </submittedName>
</protein>
<organism evidence="1 2">
    <name type="scientific">Nonomuraea mangrovi</name>
    <dbReference type="NCBI Taxonomy" id="2316207"/>
    <lineage>
        <taxon>Bacteria</taxon>
        <taxon>Bacillati</taxon>
        <taxon>Actinomycetota</taxon>
        <taxon>Actinomycetes</taxon>
        <taxon>Streptosporangiales</taxon>
        <taxon>Streptosporangiaceae</taxon>
        <taxon>Nonomuraea</taxon>
    </lineage>
</organism>
<dbReference type="EMBL" id="JBHUFV010000033">
    <property type="protein sequence ID" value="MFD1933694.1"/>
    <property type="molecule type" value="Genomic_DNA"/>
</dbReference>
<sequence length="65" mass="7050">MSIMVISPSLPFTPVRSPSGDIVVFYTGTEPRMSREQALALADQLRELATETPAAGMAQALRWAD</sequence>
<evidence type="ECO:0000313" key="2">
    <source>
        <dbReference type="Proteomes" id="UP001597368"/>
    </source>
</evidence>
<accession>A0ABW4SXL2</accession>
<gene>
    <name evidence="1" type="ORF">ACFSKW_19730</name>
</gene>
<dbReference type="RefSeq" id="WP_379573729.1">
    <property type="nucleotide sequence ID" value="NZ_JBHUFV010000033.1"/>
</dbReference>
<proteinExistence type="predicted"/>
<keyword evidence="2" id="KW-1185">Reference proteome</keyword>
<comment type="caution">
    <text evidence="1">The sequence shown here is derived from an EMBL/GenBank/DDBJ whole genome shotgun (WGS) entry which is preliminary data.</text>
</comment>